<reference evidence="4 5" key="1">
    <citation type="submission" date="2020-08" db="EMBL/GenBank/DDBJ databases">
        <title>Genomic Encyclopedia of Type Strains, Phase IV (KMG-IV): sequencing the most valuable type-strain genomes for metagenomic binning, comparative biology and taxonomic classification.</title>
        <authorList>
            <person name="Goeker M."/>
        </authorList>
    </citation>
    <scope>NUCLEOTIDE SEQUENCE [LARGE SCALE GENOMIC DNA]</scope>
    <source>
        <strain evidence="4 5">DSM 12706</strain>
    </source>
</reference>
<evidence type="ECO:0000313" key="4">
    <source>
        <dbReference type="EMBL" id="MBB5047832.1"/>
    </source>
</evidence>
<dbReference type="CDD" id="cd04623">
    <property type="entry name" value="CBS_pair_bac_euk"/>
    <property type="match status" value="1"/>
</dbReference>
<dbReference type="RefSeq" id="WP_184258059.1">
    <property type="nucleotide sequence ID" value="NZ_JACHIH010000015.1"/>
</dbReference>
<dbReference type="EMBL" id="JACHIH010000015">
    <property type="protein sequence ID" value="MBB5047832.1"/>
    <property type="molecule type" value="Genomic_DNA"/>
</dbReference>
<evidence type="ECO:0000313" key="5">
    <source>
        <dbReference type="Proteomes" id="UP000542353"/>
    </source>
</evidence>
<keyword evidence="5" id="KW-1185">Reference proteome</keyword>
<dbReference type="InterPro" id="IPR044725">
    <property type="entry name" value="CBSX3_CBS_dom"/>
</dbReference>
<evidence type="ECO:0000259" key="3">
    <source>
        <dbReference type="PROSITE" id="PS51371"/>
    </source>
</evidence>
<dbReference type="InterPro" id="IPR046342">
    <property type="entry name" value="CBS_dom_sf"/>
</dbReference>
<dbReference type="Proteomes" id="UP000542353">
    <property type="component" value="Unassembled WGS sequence"/>
</dbReference>
<gene>
    <name evidence="4" type="ORF">HNR60_002589</name>
</gene>
<dbReference type="InterPro" id="IPR051257">
    <property type="entry name" value="Diverse_CBS-Domain"/>
</dbReference>
<accession>A0A7W7Z569</accession>
<keyword evidence="1 2" id="KW-0129">CBS domain</keyword>
<proteinExistence type="predicted"/>
<dbReference type="SUPFAM" id="SSF54631">
    <property type="entry name" value="CBS-domain pair"/>
    <property type="match status" value="1"/>
</dbReference>
<dbReference type="PANTHER" id="PTHR43080">
    <property type="entry name" value="CBS DOMAIN-CONTAINING PROTEIN CBSX3, MITOCHONDRIAL"/>
    <property type="match status" value="1"/>
</dbReference>
<dbReference type="PROSITE" id="PS51371">
    <property type="entry name" value="CBS"/>
    <property type="match status" value="2"/>
</dbReference>
<organism evidence="4 5">
    <name type="scientific">Rhodopseudomonas rhenobacensis</name>
    <dbReference type="NCBI Taxonomy" id="87461"/>
    <lineage>
        <taxon>Bacteria</taxon>
        <taxon>Pseudomonadati</taxon>
        <taxon>Pseudomonadota</taxon>
        <taxon>Alphaproteobacteria</taxon>
        <taxon>Hyphomicrobiales</taxon>
        <taxon>Nitrobacteraceae</taxon>
        <taxon>Rhodopseudomonas</taxon>
    </lineage>
</organism>
<evidence type="ECO:0000256" key="2">
    <source>
        <dbReference type="PROSITE-ProRule" id="PRU00703"/>
    </source>
</evidence>
<protein>
    <submittedName>
        <fullName evidence="4">CBS domain-containing protein</fullName>
    </submittedName>
</protein>
<dbReference type="InterPro" id="IPR000644">
    <property type="entry name" value="CBS_dom"/>
</dbReference>
<comment type="caution">
    <text evidence="4">The sequence shown here is derived from an EMBL/GenBank/DDBJ whole genome shotgun (WGS) entry which is preliminary data.</text>
</comment>
<evidence type="ECO:0000256" key="1">
    <source>
        <dbReference type="ARBA" id="ARBA00023122"/>
    </source>
</evidence>
<name>A0A7W7Z569_9BRAD</name>
<feature type="domain" description="CBS" evidence="3">
    <location>
        <begin position="8"/>
        <end position="70"/>
    </location>
</feature>
<dbReference type="Gene3D" id="3.10.580.10">
    <property type="entry name" value="CBS-domain"/>
    <property type="match status" value="1"/>
</dbReference>
<dbReference type="AlphaFoldDB" id="A0A7W7Z569"/>
<dbReference type="PANTHER" id="PTHR43080:SF2">
    <property type="entry name" value="CBS DOMAIN-CONTAINING PROTEIN"/>
    <property type="match status" value="1"/>
</dbReference>
<dbReference type="Pfam" id="PF00571">
    <property type="entry name" value="CBS"/>
    <property type="match status" value="2"/>
</dbReference>
<sequence length="143" mass="15882">MTVSAILESKGRQIVGVEPDTPLHAAVKVLADRRIGAVLVMTRGRRIEGILSERDVVRVLGERGAGVLDEPVSAVMTRKVIHCRPADTVSAMMELMTSGKFRHIPVIEDNEIVGLISIGDIVKWRLREYEHEQQALQDYIKTA</sequence>
<feature type="domain" description="CBS" evidence="3">
    <location>
        <begin position="76"/>
        <end position="133"/>
    </location>
</feature>
<dbReference type="SMART" id="SM00116">
    <property type="entry name" value="CBS"/>
    <property type="match status" value="2"/>
</dbReference>